<evidence type="ECO:0000313" key="4">
    <source>
        <dbReference type="Proteomes" id="UP000009168"/>
    </source>
</evidence>
<feature type="transmembrane region" description="Helical" evidence="2">
    <location>
        <begin position="292"/>
        <end position="311"/>
    </location>
</feature>
<evidence type="ECO:0000256" key="2">
    <source>
        <dbReference type="SAM" id="Phobius"/>
    </source>
</evidence>
<feature type="region of interest" description="Disordered" evidence="1">
    <location>
        <begin position="510"/>
        <end position="538"/>
    </location>
</feature>
<dbReference type="OrthoDB" id="299261at2759"/>
<dbReference type="HOGENOM" id="CLU_550436_0_0_1"/>
<feature type="transmembrane region" description="Helical" evidence="2">
    <location>
        <begin position="240"/>
        <end position="258"/>
    </location>
</feature>
<accession>Q23RX7</accession>
<feature type="transmembrane region" description="Helical" evidence="2">
    <location>
        <begin position="49"/>
        <end position="71"/>
    </location>
</feature>
<evidence type="ECO:0000256" key="1">
    <source>
        <dbReference type="SAM" id="MobiDB-lite"/>
    </source>
</evidence>
<gene>
    <name evidence="3" type="ORF">TTHERM_00627220</name>
</gene>
<feature type="compositionally biased region" description="Polar residues" evidence="1">
    <location>
        <begin position="514"/>
        <end position="526"/>
    </location>
</feature>
<feature type="transmembrane region" description="Helical" evidence="2">
    <location>
        <begin position="114"/>
        <end position="132"/>
    </location>
</feature>
<organism evidence="3 4">
    <name type="scientific">Tetrahymena thermophila (strain SB210)</name>
    <dbReference type="NCBI Taxonomy" id="312017"/>
    <lineage>
        <taxon>Eukaryota</taxon>
        <taxon>Sar</taxon>
        <taxon>Alveolata</taxon>
        <taxon>Ciliophora</taxon>
        <taxon>Intramacronucleata</taxon>
        <taxon>Oligohymenophorea</taxon>
        <taxon>Hymenostomatida</taxon>
        <taxon>Tetrahymenina</taxon>
        <taxon>Tetrahymenidae</taxon>
        <taxon>Tetrahymena</taxon>
    </lineage>
</organism>
<feature type="transmembrane region" description="Helical" evidence="2">
    <location>
        <begin position="77"/>
        <end position="102"/>
    </location>
</feature>
<feature type="compositionally biased region" description="Low complexity" evidence="1">
    <location>
        <begin position="407"/>
        <end position="429"/>
    </location>
</feature>
<proteinExistence type="predicted"/>
<keyword evidence="2 3" id="KW-0812">Transmembrane</keyword>
<dbReference type="AlphaFoldDB" id="Q23RX7"/>
<keyword evidence="2" id="KW-0472">Membrane</keyword>
<feature type="transmembrane region" description="Helical" evidence="2">
    <location>
        <begin position="18"/>
        <end position="37"/>
    </location>
</feature>
<dbReference type="InParanoid" id="Q23RX7"/>
<keyword evidence="2" id="KW-1133">Transmembrane helix</keyword>
<dbReference type="RefSeq" id="XP_001019507.2">
    <property type="nucleotide sequence ID" value="XM_001019507.2"/>
</dbReference>
<sequence length="567" mass="64719">MSVEIQLDCESVFGCMKGIIVTVYSLIVIAIICRIIYKMHFYTHKKYSFELVPLSSTIIQSLLQLILNVFIMDTKLIISALYSQALTFGIISTSCSQLCLRIKYPHKQKTVKRYTVLAFGFAQLTCLVMNILTLSDVVPLDCNDWFSLAYLYPMGVMLVYTVFSIFFGSTLLDILKVRDNEVMKGGNNANKTSQQSNPTPDGNNHLLPPKLSRAISLMNNSVQSDKEGAFFKQLKKQLQLIEFLFIFTIAIQISMDAIRTYALNDVIECQGDGERSNEFQAQTDWGQVFLTFYQIIQITPCLIAPYVFYYVPFKAKKAGGSILIQDQQFLSFAMPNDQDDEDENMQGSLDSKLMNSENFDFSRDENFSQNYKNKKKFAGMIKKKDQADQKEQPALGSHDYLGVNQYNNKSQKSNISNNNNTPSNASKKNQVTINKNVDSIFLQRRNTLEDVDEFIDRMSMKVDDVQKLNNQSHNQSQSYFLNKSHDPDSSLSTENIVKDLSESIQKIDKKNYDVPNNPNFNINTSDNTEKSDLRQDTTVNETSQNQVLVDQYRETDSSNQMKKNYSS</sequence>
<name>Q23RX7_TETTS</name>
<keyword evidence="4" id="KW-1185">Reference proteome</keyword>
<feature type="region of interest" description="Disordered" evidence="1">
    <location>
        <begin position="399"/>
        <end position="431"/>
    </location>
</feature>
<dbReference type="EMBL" id="GG662641">
    <property type="protein sequence ID" value="EAR99262.2"/>
    <property type="molecule type" value="Genomic_DNA"/>
</dbReference>
<protein>
    <submittedName>
        <fullName evidence="3">Transmembrane protein, putative</fullName>
    </submittedName>
</protein>
<reference evidence="4" key="1">
    <citation type="journal article" date="2006" name="PLoS Biol.">
        <title>Macronuclear genome sequence of the ciliate Tetrahymena thermophila, a model eukaryote.</title>
        <authorList>
            <person name="Eisen J.A."/>
            <person name="Coyne R.S."/>
            <person name="Wu M."/>
            <person name="Wu D."/>
            <person name="Thiagarajan M."/>
            <person name="Wortman J.R."/>
            <person name="Badger J.H."/>
            <person name="Ren Q."/>
            <person name="Amedeo P."/>
            <person name="Jones K.M."/>
            <person name="Tallon L.J."/>
            <person name="Delcher A.L."/>
            <person name="Salzberg S.L."/>
            <person name="Silva J.C."/>
            <person name="Haas B.J."/>
            <person name="Majoros W.H."/>
            <person name="Farzad M."/>
            <person name="Carlton J.M."/>
            <person name="Smith R.K. Jr."/>
            <person name="Garg J."/>
            <person name="Pearlman R.E."/>
            <person name="Karrer K.M."/>
            <person name="Sun L."/>
            <person name="Manning G."/>
            <person name="Elde N.C."/>
            <person name="Turkewitz A.P."/>
            <person name="Asai D.J."/>
            <person name="Wilkes D.E."/>
            <person name="Wang Y."/>
            <person name="Cai H."/>
            <person name="Collins K."/>
            <person name="Stewart B.A."/>
            <person name="Lee S.R."/>
            <person name="Wilamowska K."/>
            <person name="Weinberg Z."/>
            <person name="Ruzzo W.L."/>
            <person name="Wloga D."/>
            <person name="Gaertig J."/>
            <person name="Frankel J."/>
            <person name="Tsao C.-C."/>
            <person name="Gorovsky M.A."/>
            <person name="Keeling P.J."/>
            <person name="Waller R.F."/>
            <person name="Patron N.J."/>
            <person name="Cherry J.M."/>
            <person name="Stover N.A."/>
            <person name="Krieger C.J."/>
            <person name="del Toro C."/>
            <person name="Ryder H.F."/>
            <person name="Williamson S.C."/>
            <person name="Barbeau R.A."/>
            <person name="Hamilton E.P."/>
            <person name="Orias E."/>
        </authorList>
    </citation>
    <scope>NUCLEOTIDE SEQUENCE [LARGE SCALE GENOMIC DNA]</scope>
    <source>
        <strain evidence="4">SB210</strain>
    </source>
</reference>
<dbReference type="Proteomes" id="UP000009168">
    <property type="component" value="Unassembled WGS sequence"/>
</dbReference>
<dbReference type="GeneID" id="7846241"/>
<feature type="transmembrane region" description="Helical" evidence="2">
    <location>
        <begin position="152"/>
        <end position="175"/>
    </location>
</feature>
<evidence type="ECO:0000313" key="3">
    <source>
        <dbReference type="EMBL" id="EAR99262.2"/>
    </source>
</evidence>
<dbReference type="KEGG" id="tet:TTHERM_00627220"/>